<dbReference type="Gene3D" id="3.80.10.10">
    <property type="entry name" value="Ribonuclease Inhibitor"/>
    <property type="match status" value="1"/>
</dbReference>
<dbReference type="AlphaFoldDB" id="A0A9W6U4Q2"/>
<dbReference type="OrthoDB" id="124241at2759"/>
<dbReference type="InterPro" id="IPR058256">
    <property type="entry name" value="WLGC"/>
</dbReference>
<evidence type="ECO:0000313" key="3">
    <source>
        <dbReference type="Proteomes" id="UP001165083"/>
    </source>
</evidence>
<accession>A0A9W6U4Q2</accession>
<dbReference type="Proteomes" id="UP001165083">
    <property type="component" value="Unassembled WGS sequence"/>
</dbReference>
<proteinExistence type="predicted"/>
<dbReference type="EMBL" id="BSXW01000573">
    <property type="protein sequence ID" value="GMF25820.1"/>
    <property type="molecule type" value="Genomic_DNA"/>
</dbReference>
<dbReference type="Pfam" id="PF26605">
    <property type="entry name" value="WLGC"/>
    <property type="match status" value="1"/>
</dbReference>
<dbReference type="InterPro" id="IPR032675">
    <property type="entry name" value="LRR_dom_sf"/>
</dbReference>
<dbReference type="SUPFAM" id="SSF52058">
    <property type="entry name" value="L domain-like"/>
    <property type="match status" value="1"/>
</dbReference>
<name>A0A9W6U4Q2_9STRA</name>
<evidence type="ECO:0000259" key="1">
    <source>
        <dbReference type="Pfam" id="PF26605"/>
    </source>
</evidence>
<comment type="caution">
    <text evidence="2">The sequence shown here is derived from an EMBL/GenBank/DDBJ whole genome shotgun (WGS) entry which is preliminary data.</text>
</comment>
<protein>
    <submittedName>
        <fullName evidence="2">Unnamed protein product</fullName>
    </submittedName>
</protein>
<gene>
    <name evidence="2" type="ORF">Plil01_001069500</name>
</gene>
<keyword evidence="3" id="KW-1185">Reference proteome</keyword>
<feature type="domain" description="WLGC" evidence="1">
    <location>
        <begin position="154"/>
        <end position="225"/>
    </location>
</feature>
<organism evidence="2 3">
    <name type="scientific">Phytophthora lilii</name>
    <dbReference type="NCBI Taxonomy" id="2077276"/>
    <lineage>
        <taxon>Eukaryota</taxon>
        <taxon>Sar</taxon>
        <taxon>Stramenopiles</taxon>
        <taxon>Oomycota</taxon>
        <taxon>Peronosporomycetes</taxon>
        <taxon>Peronosporales</taxon>
        <taxon>Peronosporaceae</taxon>
        <taxon>Phytophthora</taxon>
    </lineage>
</organism>
<reference evidence="2" key="1">
    <citation type="submission" date="2023-04" db="EMBL/GenBank/DDBJ databases">
        <title>Phytophthora lilii NBRC 32176.</title>
        <authorList>
            <person name="Ichikawa N."/>
            <person name="Sato H."/>
            <person name="Tonouchi N."/>
        </authorList>
    </citation>
    <scope>NUCLEOTIDE SEQUENCE</scope>
    <source>
        <strain evidence="2">NBRC 32176</strain>
    </source>
</reference>
<sequence length="226" mass="24743">MPLDAFSRMGALTFMHLGYLQLLPELPSFEGLHNLKSMSLALLFAVTSLPEIKHIVKLQRLDLVSLFALQTVPEVALNQHLQRIVIVNTPVCCNGFIGDCNLLHPVCSSISGITCLTKADQCSESSRAIFASQSTTCDKSTPYFPAPKQISQSQVDICGGVMYRKCHVAQYQNPGKEVVGICINNYFQVIACSPGDIFAINGRRQEIIRGIGLPCDPIEEAWLGCV</sequence>
<evidence type="ECO:0000313" key="2">
    <source>
        <dbReference type="EMBL" id="GMF25820.1"/>
    </source>
</evidence>